<dbReference type="EMBL" id="CP009552">
    <property type="protein sequence ID" value="AIY90441.1"/>
    <property type="molecule type" value="Genomic_DNA"/>
</dbReference>
<evidence type="ECO:0000313" key="2">
    <source>
        <dbReference type="EMBL" id="AIY90441.1"/>
    </source>
</evidence>
<evidence type="ECO:0008006" key="4">
    <source>
        <dbReference type="Google" id="ProtNLM"/>
    </source>
</evidence>
<gene>
    <name evidence="2" type="ORF">GACE_1402</name>
</gene>
<protein>
    <recommendedName>
        <fullName evidence="4">Lysine biosynthesis protein LysW</fullName>
    </recommendedName>
</protein>
<dbReference type="STRING" id="565033.GACE_1402"/>
<evidence type="ECO:0000313" key="3">
    <source>
        <dbReference type="Proteomes" id="UP000030624"/>
    </source>
</evidence>
<dbReference type="RefSeq" id="WP_318249150.1">
    <property type="nucleotide sequence ID" value="NZ_CP009552.1"/>
</dbReference>
<dbReference type="AlphaFoldDB" id="A0A0A7GHN7"/>
<accession>A0A0A7GHN7</accession>
<sequence length="81" mass="9522">MKLIACPSCGEEIEIRDLFEGVEIECDLCGAVLLYENGKFILLDTNEEFEPEDLEKEYEDESNFDDEEEFEDDEYFGDFEE</sequence>
<reference evidence="2 3" key="1">
    <citation type="journal article" date="2015" name="Appl. Environ. Microbiol.">
        <title>The Geoglobus acetivorans genome: Fe(III) reduction, acetate utilization, autotrophic growth, and degradation of aromatic compounds in a hyperthermophilic archaeon.</title>
        <authorList>
            <person name="Mardanov A.V."/>
            <person name="Slododkina G.B."/>
            <person name="Slobodkin A.I."/>
            <person name="Beletsky A.V."/>
            <person name="Gavrilov S.N."/>
            <person name="Kublanov I.V."/>
            <person name="Bonch-Osmolovskaya E.A."/>
            <person name="Skryabin K.G."/>
            <person name="Ravin N.V."/>
        </authorList>
    </citation>
    <scope>NUCLEOTIDE SEQUENCE [LARGE SCALE GENOMIC DNA]</scope>
    <source>
        <strain evidence="2 3">SBH6</strain>
    </source>
</reference>
<dbReference type="eggNOG" id="arCOG13401">
    <property type="taxonomic scope" value="Archaea"/>
</dbReference>
<name>A0A0A7GHN7_GEOAI</name>
<dbReference type="KEGG" id="gac:GACE_1402"/>
<dbReference type="HOGENOM" id="CLU_2565531_0_0_2"/>
<feature type="region of interest" description="Disordered" evidence="1">
    <location>
        <begin position="57"/>
        <end position="81"/>
    </location>
</feature>
<dbReference type="GeneID" id="24797986"/>
<organism evidence="2 3">
    <name type="scientific">Geoglobus acetivorans</name>
    <dbReference type="NCBI Taxonomy" id="565033"/>
    <lineage>
        <taxon>Archaea</taxon>
        <taxon>Methanobacteriati</taxon>
        <taxon>Methanobacteriota</taxon>
        <taxon>Archaeoglobi</taxon>
        <taxon>Archaeoglobales</taxon>
        <taxon>Archaeoglobaceae</taxon>
        <taxon>Geoglobus</taxon>
    </lineage>
</organism>
<proteinExistence type="predicted"/>
<evidence type="ECO:0000256" key="1">
    <source>
        <dbReference type="SAM" id="MobiDB-lite"/>
    </source>
</evidence>
<dbReference type="Proteomes" id="UP000030624">
    <property type="component" value="Chromosome"/>
</dbReference>